<keyword evidence="2" id="KW-0812">Transmembrane</keyword>
<comment type="similarity">
    <text evidence="1">Belongs to the plant dirigent protein family.</text>
</comment>
<sequence length="186" mass="20586">MATLPICSNGTSLDQNPKSVQNWVQKLNQATQKVTKLHFYFHRLRGTSAVAVVQANSTDSSPTLFGLVYIKDDPLTVGPELSSELIGYAQGITVSASLEELILFEPFTFVFTNKAYNGSTLVVLAATLCCISIESCLLLVVLVFSVWHVGLFRTKRMLIIALVEMAPLRSIWWCCTNSYKVCVCKK</sequence>
<dbReference type="GO" id="GO:0048046">
    <property type="term" value="C:apoplast"/>
    <property type="evidence" value="ECO:0007669"/>
    <property type="project" value="UniProtKB-SubCell"/>
</dbReference>
<comment type="subunit">
    <text evidence="1">Homodimer.</text>
</comment>
<comment type="caution">
    <text evidence="3">The sequence shown here is derived from an EMBL/GenBank/DDBJ whole genome shotgun (WGS) entry which is preliminary data.</text>
</comment>
<dbReference type="EMBL" id="JACGWL010000003">
    <property type="protein sequence ID" value="KAK4406223.1"/>
    <property type="molecule type" value="Genomic_DNA"/>
</dbReference>
<accession>A0AAE1X6J7</accession>
<keyword evidence="1" id="KW-0964">Secreted</keyword>
<organism evidence="3 4">
    <name type="scientific">Sesamum angolense</name>
    <dbReference type="NCBI Taxonomy" id="2727404"/>
    <lineage>
        <taxon>Eukaryota</taxon>
        <taxon>Viridiplantae</taxon>
        <taxon>Streptophyta</taxon>
        <taxon>Embryophyta</taxon>
        <taxon>Tracheophyta</taxon>
        <taxon>Spermatophyta</taxon>
        <taxon>Magnoliopsida</taxon>
        <taxon>eudicotyledons</taxon>
        <taxon>Gunneridae</taxon>
        <taxon>Pentapetalae</taxon>
        <taxon>asterids</taxon>
        <taxon>lamiids</taxon>
        <taxon>Lamiales</taxon>
        <taxon>Pedaliaceae</taxon>
        <taxon>Sesamum</taxon>
    </lineage>
</organism>
<dbReference type="Pfam" id="PF03018">
    <property type="entry name" value="Dirigent"/>
    <property type="match status" value="1"/>
</dbReference>
<comment type="function">
    <text evidence="1">Dirigent proteins impart stereoselectivity on the phenoxy radical-coupling reaction, yielding optically active lignans from two molecules of coniferyl alcohol in the biosynthesis of lignans, flavonolignans, and alkaloids and thus plays a central role in plant secondary metabolism.</text>
</comment>
<dbReference type="InterPro" id="IPR004265">
    <property type="entry name" value="Dirigent"/>
</dbReference>
<keyword evidence="2" id="KW-0472">Membrane</keyword>
<comment type="subcellular location">
    <subcellularLocation>
        <location evidence="1">Secreted</location>
        <location evidence="1">Extracellular space</location>
        <location evidence="1">Apoplast</location>
    </subcellularLocation>
</comment>
<evidence type="ECO:0000256" key="1">
    <source>
        <dbReference type="RuleBase" id="RU363099"/>
    </source>
</evidence>
<name>A0AAE1X6J7_9LAMI</name>
<evidence type="ECO:0000313" key="4">
    <source>
        <dbReference type="Proteomes" id="UP001289374"/>
    </source>
</evidence>
<dbReference type="AlphaFoldDB" id="A0AAE1X6J7"/>
<keyword evidence="1" id="KW-0052">Apoplast</keyword>
<evidence type="ECO:0000256" key="2">
    <source>
        <dbReference type="SAM" id="Phobius"/>
    </source>
</evidence>
<feature type="transmembrane region" description="Helical" evidence="2">
    <location>
        <begin position="121"/>
        <end position="147"/>
    </location>
</feature>
<dbReference type="Proteomes" id="UP001289374">
    <property type="component" value="Unassembled WGS sequence"/>
</dbReference>
<evidence type="ECO:0000313" key="3">
    <source>
        <dbReference type="EMBL" id="KAK4406223.1"/>
    </source>
</evidence>
<proteinExistence type="inferred from homology"/>
<reference evidence="3" key="1">
    <citation type="submission" date="2020-06" db="EMBL/GenBank/DDBJ databases">
        <authorList>
            <person name="Li T."/>
            <person name="Hu X."/>
            <person name="Zhang T."/>
            <person name="Song X."/>
            <person name="Zhang H."/>
            <person name="Dai N."/>
            <person name="Sheng W."/>
            <person name="Hou X."/>
            <person name="Wei L."/>
        </authorList>
    </citation>
    <scope>NUCLEOTIDE SEQUENCE</scope>
    <source>
        <strain evidence="3">K16</strain>
        <tissue evidence="3">Leaf</tissue>
    </source>
</reference>
<keyword evidence="4" id="KW-1185">Reference proteome</keyword>
<gene>
    <name evidence="3" type="ORF">Sango_0628800</name>
</gene>
<reference evidence="3" key="2">
    <citation type="journal article" date="2024" name="Plant">
        <title>Genomic evolution and insights into agronomic trait innovations of Sesamum species.</title>
        <authorList>
            <person name="Miao H."/>
            <person name="Wang L."/>
            <person name="Qu L."/>
            <person name="Liu H."/>
            <person name="Sun Y."/>
            <person name="Le M."/>
            <person name="Wang Q."/>
            <person name="Wei S."/>
            <person name="Zheng Y."/>
            <person name="Lin W."/>
            <person name="Duan Y."/>
            <person name="Cao H."/>
            <person name="Xiong S."/>
            <person name="Wang X."/>
            <person name="Wei L."/>
            <person name="Li C."/>
            <person name="Ma Q."/>
            <person name="Ju M."/>
            <person name="Zhao R."/>
            <person name="Li G."/>
            <person name="Mu C."/>
            <person name="Tian Q."/>
            <person name="Mei H."/>
            <person name="Zhang T."/>
            <person name="Gao T."/>
            <person name="Zhang H."/>
        </authorList>
    </citation>
    <scope>NUCLEOTIDE SEQUENCE</scope>
    <source>
        <strain evidence="3">K16</strain>
    </source>
</reference>
<keyword evidence="2" id="KW-1133">Transmembrane helix</keyword>
<protein>
    <recommendedName>
        <fullName evidence="1">Dirigent protein</fullName>
    </recommendedName>
</protein>
<dbReference type="PANTHER" id="PTHR21495">
    <property type="entry name" value="NUCLEOPORIN-RELATED"/>
    <property type="match status" value="1"/>
</dbReference>